<feature type="chain" id="PRO_5035867064" evidence="1">
    <location>
        <begin position="17"/>
        <end position="101"/>
    </location>
</feature>
<dbReference type="Pfam" id="PF03392">
    <property type="entry name" value="OS-D"/>
    <property type="match status" value="1"/>
</dbReference>
<accession>A0A8S4FZ98</accession>
<dbReference type="InterPro" id="IPR036682">
    <property type="entry name" value="OS_D_A10/PebIII_sf"/>
</dbReference>
<organism evidence="2 3">
    <name type="scientific">Plutella xylostella</name>
    <name type="common">Diamondback moth</name>
    <name type="synonym">Plutella maculipennis</name>
    <dbReference type="NCBI Taxonomy" id="51655"/>
    <lineage>
        <taxon>Eukaryota</taxon>
        <taxon>Metazoa</taxon>
        <taxon>Ecdysozoa</taxon>
        <taxon>Arthropoda</taxon>
        <taxon>Hexapoda</taxon>
        <taxon>Insecta</taxon>
        <taxon>Pterygota</taxon>
        <taxon>Neoptera</taxon>
        <taxon>Endopterygota</taxon>
        <taxon>Lepidoptera</taxon>
        <taxon>Glossata</taxon>
        <taxon>Ditrysia</taxon>
        <taxon>Yponomeutoidea</taxon>
        <taxon>Plutellidae</taxon>
        <taxon>Plutella</taxon>
    </lineage>
</organism>
<dbReference type="Proteomes" id="UP000653454">
    <property type="component" value="Unassembled WGS sequence"/>
</dbReference>
<evidence type="ECO:0000313" key="2">
    <source>
        <dbReference type="EMBL" id="CAG9133945.1"/>
    </source>
</evidence>
<dbReference type="EMBL" id="CAJHNJ030000070">
    <property type="protein sequence ID" value="CAG9133945.1"/>
    <property type="molecule type" value="Genomic_DNA"/>
</dbReference>
<evidence type="ECO:0000313" key="3">
    <source>
        <dbReference type="Proteomes" id="UP000653454"/>
    </source>
</evidence>
<keyword evidence="3" id="KW-1185">Reference proteome</keyword>
<name>A0A8S4FZ98_PLUXY</name>
<dbReference type="InterPro" id="IPR005055">
    <property type="entry name" value="A10/PebIII"/>
</dbReference>
<feature type="signal peptide" evidence="1">
    <location>
        <begin position="1"/>
        <end position="16"/>
    </location>
</feature>
<dbReference type="SUPFAM" id="SSF100910">
    <property type="entry name" value="Chemosensory protein Csp2"/>
    <property type="match status" value="1"/>
</dbReference>
<sequence>MRAVFVLCACVWGAVGQDINSMRTMPKYDSRYDYLDVDAILDSKRLVRNYVDCLIAIKPCTPEGKALKTNNHPLLDKGLYQGAPQHSVFGLPHPTTTVSYI</sequence>
<dbReference type="AlphaFoldDB" id="A0A8S4FZ98"/>
<dbReference type="PANTHER" id="PTHR11257">
    <property type="entry name" value="CHEMOSENSORY PROTEIN-RELATED"/>
    <property type="match status" value="1"/>
</dbReference>
<gene>
    <name evidence="2" type="ORF">PLXY2_LOCUS12192</name>
</gene>
<reference evidence="2" key="1">
    <citation type="submission" date="2020-11" db="EMBL/GenBank/DDBJ databases">
        <authorList>
            <person name="Whiteford S."/>
        </authorList>
    </citation>
    <scope>NUCLEOTIDE SEQUENCE</scope>
</reference>
<proteinExistence type="predicted"/>
<dbReference type="Gene3D" id="1.10.2080.10">
    <property type="entry name" value="Insect odorant-binding protein A10/Ejaculatory bulb-specific protein 3"/>
    <property type="match status" value="1"/>
</dbReference>
<evidence type="ECO:0000256" key="1">
    <source>
        <dbReference type="SAM" id="SignalP"/>
    </source>
</evidence>
<comment type="caution">
    <text evidence="2">The sequence shown here is derived from an EMBL/GenBank/DDBJ whole genome shotgun (WGS) entry which is preliminary data.</text>
</comment>
<dbReference type="PANTHER" id="PTHR11257:SF9">
    <property type="entry name" value="CHEMOSENSORY PROTEIN 13"/>
    <property type="match status" value="1"/>
</dbReference>
<protein>
    <submittedName>
        <fullName evidence="2">(diamondback moth) hypothetical protein</fullName>
    </submittedName>
</protein>
<keyword evidence="1" id="KW-0732">Signal</keyword>